<reference evidence="8 9" key="1">
    <citation type="journal article" date="2009" name="Science">
        <title>Green evolution and dynamic adaptations revealed by genomes of the marine picoeukaryotes Micromonas.</title>
        <authorList>
            <person name="Worden A.Z."/>
            <person name="Lee J.H."/>
            <person name="Mock T."/>
            <person name="Rouze P."/>
            <person name="Simmons M.P."/>
            <person name="Aerts A.L."/>
            <person name="Allen A.E."/>
            <person name="Cuvelier M.L."/>
            <person name="Derelle E."/>
            <person name="Everett M.V."/>
            <person name="Foulon E."/>
            <person name="Grimwood J."/>
            <person name="Gundlach H."/>
            <person name="Henrissat B."/>
            <person name="Napoli C."/>
            <person name="McDonald S.M."/>
            <person name="Parker M.S."/>
            <person name="Rombauts S."/>
            <person name="Salamov A."/>
            <person name="Von Dassow P."/>
            <person name="Badger J.H."/>
            <person name="Coutinho P.M."/>
            <person name="Demir E."/>
            <person name="Dubchak I."/>
            <person name="Gentemann C."/>
            <person name="Eikrem W."/>
            <person name="Gready J.E."/>
            <person name="John U."/>
            <person name="Lanier W."/>
            <person name="Lindquist E.A."/>
            <person name="Lucas S."/>
            <person name="Mayer K.F."/>
            <person name="Moreau H."/>
            <person name="Not F."/>
            <person name="Otillar R."/>
            <person name="Panaud O."/>
            <person name="Pangilinan J."/>
            <person name="Paulsen I."/>
            <person name="Piegu B."/>
            <person name="Poliakov A."/>
            <person name="Robbens S."/>
            <person name="Schmutz J."/>
            <person name="Toulza E."/>
            <person name="Wyss T."/>
            <person name="Zelensky A."/>
            <person name="Zhou K."/>
            <person name="Armbrust E.V."/>
            <person name="Bhattacharya D."/>
            <person name="Goodenough U.W."/>
            <person name="Van de Peer Y."/>
            <person name="Grigoriev I.V."/>
        </authorList>
    </citation>
    <scope>NUCLEOTIDE SEQUENCE [LARGE SCALE GENOMIC DNA]</scope>
    <source>
        <strain evidence="9">RCC299 / NOUM17</strain>
    </source>
</reference>
<dbReference type="Proteomes" id="UP000002009">
    <property type="component" value="Chromosome 13"/>
</dbReference>
<organism evidence="8 9">
    <name type="scientific">Micromonas commoda (strain RCC299 / NOUM17 / CCMP2709)</name>
    <name type="common">Picoplanktonic green alga</name>
    <dbReference type="NCBI Taxonomy" id="296587"/>
    <lineage>
        <taxon>Eukaryota</taxon>
        <taxon>Viridiplantae</taxon>
        <taxon>Chlorophyta</taxon>
        <taxon>Mamiellophyceae</taxon>
        <taxon>Mamiellales</taxon>
        <taxon>Mamiellaceae</taxon>
        <taxon>Micromonas</taxon>
    </lineage>
</organism>
<dbReference type="GO" id="GO:0051301">
    <property type="term" value="P:cell division"/>
    <property type="evidence" value="ECO:0007669"/>
    <property type="project" value="UniProtKB-KW"/>
</dbReference>
<sequence>MATAQATKNTITLKGSTAIVTEFFGYAVNSILYQRGIYPPESFERKNKYGLGMLVTTDEQLKAYLVNVLQQINDWMLQKTLQKLVLVVTAVGSHEVLERWVFDIVQEDANGVDERGDAVGEKSDKEIQTEISAIIRQITASVTFLPLLEEQCTFDLLVYTNDDAEVPTQWEESDARYIADNAEQVKLRSFSTSVHKVEGLVSYKASED</sequence>
<dbReference type="SUPFAM" id="SSF56019">
    <property type="entry name" value="The spindle assembly checkpoint protein mad2"/>
    <property type="match status" value="1"/>
</dbReference>
<dbReference type="Pfam" id="PF02301">
    <property type="entry name" value="HORMA"/>
    <property type="match status" value="1"/>
</dbReference>
<keyword evidence="5" id="KW-0539">Nucleus</keyword>
<dbReference type="InParanoid" id="C1EF56"/>
<comment type="similarity">
    <text evidence="2">Belongs to the MAD2 family.</text>
</comment>
<dbReference type="RefSeq" id="XP_002505776.1">
    <property type="nucleotide sequence ID" value="XM_002505730.1"/>
</dbReference>
<protein>
    <submittedName>
        <fullName evidence="8">Mitotic spindle checkpoint protein</fullName>
    </submittedName>
</protein>
<dbReference type="Gene3D" id="3.30.900.10">
    <property type="entry name" value="HORMA domain"/>
    <property type="match status" value="1"/>
</dbReference>
<gene>
    <name evidence="8" type="primary">MAD2</name>
    <name evidence="8" type="ORF">MICPUN_98250</name>
</gene>
<dbReference type="GO" id="GO:0000776">
    <property type="term" value="C:kinetochore"/>
    <property type="evidence" value="ECO:0007669"/>
    <property type="project" value="TreeGrafter"/>
</dbReference>
<evidence type="ECO:0000313" key="8">
    <source>
        <dbReference type="EMBL" id="ACO67034.1"/>
    </source>
</evidence>
<dbReference type="GO" id="GO:0005737">
    <property type="term" value="C:cytoplasm"/>
    <property type="evidence" value="ECO:0007669"/>
    <property type="project" value="TreeGrafter"/>
</dbReference>
<name>C1EF56_MICCC</name>
<accession>C1EF56</accession>
<evidence type="ECO:0000259" key="7">
    <source>
        <dbReference type="PROSITE" id="PS50815"/>
    </source>
</evidence>
<keyword evidence="6" id="KW-0131">Cell cycle</keyword>
<evidence type="ECO:0000313" key="9">
    <source>
        <dbReference type="Proteomes" id="UP000002009"/>
    </source>
</evidence>
<evidence type="ECO:0000256" key="4">
    <source>
        <dbReference type="ARBA" id="ARBA00022776"/>
    </source>
</evidence>
<dbReference type="FunCoup" id="C1EF56">
    <property type="interactions" value="1305"/>
</dbReference>
<dbReference type="InterPro" id="IPR036570">
    <property type="entry name" value="HORMA_dom_sf"/>
</dbReference>
<dbReference type="EMBL" id="CP001331">
    <property type="protein sequence ID" value="ACO67034.1"/>
    <property type="molecule type" value="Genomic_DNA"/>
</dbReference>
<evidence type="ECO:0000256" key="3">
    <source>
        <dbReference type="ARBA" id="ARBA00022618"/>
    </source>
</evidence>
<evidence type="ECO:0000256" key="5">
    <source>
        <dbReference type="ARBA" id="ARBA00023242"/>
    </source>
</evidence>
<dbReference type="InterPro" id="IPR045091">
    <property type="entry name" value="Mad2-like"/>
</dbReference>
<dbReference type="InterPro" id="IPR003511">
    <property type="entry name" value="HORMA_dom"/>
</dbReference>
<dbReference type="PANTHER" id="PTHR11842">
    <property type="entry name" value="MITOTIC SPINDLE ASSEMBLY CHECKPOINT PROTEIN MAD2"/>
    <property type="match status" value="1"/>
</dbReference>
<keyword evidence="9" id="KW-1185">Reference proteome</keyword>
<comment type="subcellular location">
    <subcellularLocation>
        <location evidence="1">Nucleus</location>
    </subcellularLocation>
</comment>
<evidence type="ECO:0000256" key="1">
    <source>
        <dbReference type="ARBA" id="ARBA00004123"/>
    </source>
</evidence>
<dbReference type="OrthoDB" id="1806at2759"/>
<dbReference type="eggNOG" id="KOG3285">
    <property type="taxonomic scope" value="Eukaryota"/>
</dbReference>
<dbReference type="FunFam" id="3.30.900.10:FF:000002">
    <property type="entry name" value="Mitotic spindle assembly checkpoint protein MAD2A"/>
    <property type="match status" value="1"/>
</dbReference>
<feature type="domain" description="HORMA" evidence="7">
    <location>
        <begin position="14"/>
        <end position="201"/>
    </location>
</feature>
<dbReference type="PROSITE" id="PS50815">
    <property type="entry name" value="HORMA"/>
    <property type="match status" value="1"/>
</dbReference>
<dbReference type="GO" id="GO:0007094">
    <property type="term" value="P:mitotic spindle assembly checkpoint signaling"/>
    <property type="evidence" value="ECO:0007669"/>
    <property type="project" value="TreeGrafter"/>
</dbReference>
<dbReference type="PANTHER" id="PTHR11842:SF11">
    <property type="entry name" value="MITOTIC SPINDLE ASSEMBLY CHECKPOINT PROTEIN MAD2A"/>
    <property type="match status" value="1"/>
</dbReference>
<dbReference type="AlphaFoldDB" id="C1EF56"/>
<evidence type="ECO:0000256" key="2">
    <source>
        <dbReference type="ARBA" id="ARBA00010348"/>
    </source>
</evidence>
<keyword evidence="4" id="KW-0498">Mitosis</keyword>
<proteinExistence type="inferred from homology"/>
<keyword evidence="3" id="KW-0132">Cell division</keyword>
<dbReference type="KEGG" id="mis:MICPUN_98250"/>
<dbReference type="STRING" id="296587.C1EF56"/>
<evidence type="ECO:0000256" key="6">
    <source>
        <dbReference type="ARBA" id="ARBA00023306"/>
    </source>
</evidence>
<dbReference type="GO" id="GO:0005654">
    <property type="term" value="C:nucleoplasm"/>
    <property type="evidence" value="ECO:0007669"/>
    <property type="project" value="TreeGrafter"/>
</dbReference>
<dbReference type="OMA" id="WQFDVEI"/>
<dbReference type="GeneID" id="8248463"/>